<keyword evidence="1" id="KW-0378">Hydrolase</keyword>
<dbReference type="GO" id="GO:0000272">
    <property type="term" value="P:polysaccharide catabolic process"/>
    <property type="evidence" value="ECO:0007669"/>
    <property type="project" value="UniProtKB-KW"/>
</dbReference>
<dbReference type="Proteomes" id="UP001165042">
    <property type="component" value="Unassembled WGS sequence"/>
</dbReference>
<evidence type="ECO:0000256" key="1">
    <source>
        <dbReference type="ARBA" id="ARBA00023295"/>
    </source>
</evidence>
<sequence>MAALEFARPDSLPNGIPVRKRRLTAATLTAAAITVLSPPVALSLPAAVGSQVMPVTATAQCSDPTVTSVRVAVSADIENPAHLGPVPEHRRITGTATLPADGIAALGVATVEGQVTLQLAITGKFSWRASTTLHFPRTPVVAGQDLVVDVVGYAGAYASYLSGDTFVDVTGVDLALKTRRADTAPWPRKGITALCSTPPARWMSIVTDSAIYEFHPAPNNFRVTGTTTDSITLAWNKSYGLMGPPYGYEILVDDVVATRVMGADTVTGLKPDTGYWLRVKAIELGGERRSNPLLLRTLGTHATHYFDTNGTFTVKGSKTAVRGEHVGTMDLATGTHTSHLVFNPTDIRLGRYGTGHAEFSPIATAAGTYQGGVFTVASRQKVTLSRITVQGQVHNLPNCSTEVDLPLSSGPNFNPNDGGALAATFTIPPFTNCGQFTNLINYTVPGSGNTANLIYTPYS</sequence>
<keyword evidence="5" id="KW-1185">Reference proteome</keyword>
<keyword evidence="2" id="KW-0624">Polysaccharide degradation</keyword>
<dbReference type="CDD" id="cd00063">
    <property type="entry name" value="FN3"/>
    <property type="match status" value="1"/>
</dbReference>
<organism evidence="4 5">
    <name type="scientific">Actinokineospora globicatena</name>
    <dbReference type="NCBI Taxonomy" id="103729"/>
    <lineage>
        <taxon>Bacteria</taxon>
        <taxon>Bacillati</taxon>
        <taxon>Actinomycetota</taxon>
        <taxon>Actinomycetes</taxon>
        <taxon>Pseudonocardiales</taxon>
        <taxon>Pseudonocardiaceae</taxon>
        <taxon>Actinokineospora</taxon>
    </lineage>
</organism>
<keyword evidence="1" id="KW-0326">Glycosidase</keyword>
<dbReference type="InterPro" id="IPR013783">
    <property type="entry name" value="Ig-like_fold"/>
</dbReference>
<evidence type="ECO:0000256" key="2">
    <source>
        <dbReference type="ARBA" id="ARBA00023326"/>
    </source>
</evidence>
<dbReference type="Gene3D" id="2.60.40.10">
    <property type="entry name" value="Immunoglobulins"/>
    <property type="match status" value="1"/>
</dbReference>
<dbReference type="SMART" id="SM00060">
    <property type="entry name" value="FN3"/>
    <property type="match status" value="1"/>
</dbReference>
<keyword evidence="2" id="KW-0119">Carbohydrate metabolism</keyword>
<feature type="domain" description="Fibronectin type-III" evidence="3">
    <location>
        <begin position="217"/>
        <end position="303"/>
    </location>
</feature>
<proteinExistence type="predicted"/>
<dbReference type="AlphaFoldDB" id="A0A9W6QKS7"/>
<evidence type="ECO:0000313" key="5">
    <source>
        <dbReference type="Proteomes" id="UP001165042"/>
    </source>
</evidence>
<evidence type="ECO:0000313" key="4">
    <source>
        <dbReference type="EMBL" id="GLW91856.1"/>
    </source>
</evidence>
<gene>
    <name evidence="4" type="ORF">Aglo03_26720</name>
</gene>
<dbReference type="Pfam" id="PF00041">
    <property type="entry name" value="fn3"/>
    <property type="match status" value="1"/>
</dbReference>
<dbReference type="PROSITE" id="PS50853">
    <property type="entry name" value="FN3"/>
    <property type="match status" value="1"/>
</dbReference>
<dbReference type="SUPFAM" id="SSF49265">
    <property type="entry name" value="Fibronectin type III"/>
    <property type="match status" value="1"/>
</dbReference>
<dbReference type="EMBL" id="BSSD01000003">
    <property type="protein sequence ID" value="GLW91856.1"/>
    <property type="molecule type" value="Genomic_DNA"/>
</dbReference>
<reference evidence="4" key="1">
    <citation type="submission" date="2023-02" db="EMBL/GenBank/DDBJ databases">
        <title>Actinokineospora globicatena NBRC 15670.</title>
        <authorList>
            <person name="Ichikawa N."/>
            <person name="Sato H."/>
            <person name="Tonouchi N."/>
        </authorList>
    </citation>
    <scope>NUCLEOTIDE SEQUENCE</scope>
    <source>
        <strain evidence="4">NBRC 15670</strain>
    </source>
</reference>
<comment type="caution">
    <text evidence="4">The sequence shown here is derived from an EMBL/GenBank/DDBJ whole genome shotgun (WGS) entry which is preliminary data.</text>
</comment>
<evidence type="ECO:0000259" key="3">
    <source>
        <dbReference type="PROSITE" id="PS50853"/>
    </source>
</evidence>
<accession>A0A9W6QKS7</accession>
<protein>
    <recommendedName>
        <fullName evidence="3">Fibronectin type-III domain-containing protein</fullName>
    </recommendedName>
</protein>
<name>A0A9W6QKS7_9PSEU</name>
<dbReference type="GO" id="GO:0016798">
    <property type="term" value="F:hydrolase activity, acting on glycosyl bonds"/>
    <property type="evidence" value="ECO:0007669"/>
    <property type="project" value="UniProtKB-KW"/>
</dbReference>
<dbReference type="InterPro" id="IPR003961">
    <property type="entry name" value="FN3_dom"/>
</dbReference>
<dbReference type="InterPro" id="IPR036116">
    <property type="entry name" value="FN3_sf"/>
</dbReference>